<evidence type="ECO:0000313" key="2">
    <source>
        <dbReference type="EMBL" id="KDR70742.1"/>
    </source>
</evidence>
<feature type="compositionally biased region" description="Basic and acidic residues" evidence="1">
    <location>
        <begin position="25"/>
        <end position="35"/>
    </location>
</feature>
<accession>A0A067SL35</accession>
<proteinExistence type="predicted"/>
<evidence type="ECO:0000256" key="1">
    <source>
        <dbReference type="SAM" id="MobiDB-lite"/>
    </source>
</evidence>
<evidence type="ECO:0000313" key="3">
    <source>
        <dbReference type="Proteomes" id="UP000027222"/>
    </source>
</evidence>
<keyword evidence="3" id="KW-1185">Reference proteome</keyword>
<dbReference type="EMBL" id="KL142396">
    <property type="protein sequence ID" value="KDR70742.1"/>
    <property type="molecule type" value="Genomic_DNA"/>
</dbReference>
<gene>
    <name evidence="2" type="ORF">GALMADRAFT_882553</name>
</gene>
<protein>
    <submittedName>
        <fullName evidence="2">Uncharacterized protein</fullName>
    </submittedName>
</protein>
<organism evidence="2 3">
    <name type="scientific">Galerina marginata (strain CBS 339.88)</name>
    <dbReference type="NCBI Taxonomy" id="685588"/>
    <lineage>
        <taxon>Eukaryota</taxon>
        <taxon>Fungi</taxon>
        <taxon>Dikarya</taxon>
        <taxon>Basidiomycota</taxon>
        <taxon>Agaricomycotina</taxon>
        <taxon>Agaricomycetes</taxon>
        <taxon>Agaricomycetidae</taxon>
        <taxon>Agaricales</taxon>
        <taxon>Agaricineae</taxon>
        <taxon>Strophariaceae</taxon>
        <taxon>Galerina</taxon>
    </lineage>
</organism>
<dbReference type="Proteomes" id="UP000027222">
    <property type="component" value="Unassembled WGS sequence"/>
</dbReference>
<dbReference type="HOGENOM" id="CLU_1948965_0_0_1"/>
<sequence length="129" mass="14926">MSQNRSFHAVCIIYIDSMYVPRDKGDLIQTDSDHTRRPRSKRHPTNTSNIASSKCSQGFEISHSSRFAPGCRARESQSSWRENNCEWSKSKREFKPARAQQLSPSSKSCRDRRFIYRCGCRGLLSIQHL</sequence>
<feature type="region of interest" description="Disordered" evidence="1">
    <location>
        <begin position="25"/>
        <end position="51"/>
    </location>
</feature>
<name>A0A067SL35_GALM3</name>
<reference evidence="3" key="1">
    <citation type="journal article" date="2014" name="Proc. Natl. Acad. Sci. U.S.A.">
        <title>Extensive sampling of basidiomycete genomes demonstrates inadequacy of the white-rot/brown-rot paradigm for wood decay fungi.</title>
        <authorList>
            <person name="Riley R."/>
            <person name="Salamov A.A."/>
            <person name="Brown D.W."/>
            <person name="Nagy L.G."/>
            <person name="Floudas D."/>
            <person name="Held B.W."/>
            <person name="Levasseur A."/>
            <person name="Lombard V."/>
            <person name="Morin E."/>
            <person name="Otillar R."/>
            <person name="Lindquist E.A."/>
            <person name="Sun H."/>
            <person name="LaButti K.M."/>
            <person name="Schmutz J."/>
            <person name="Jabbour D."/>
            <person name="Luo H."/>
            <person name="Baker S.E."/>
            <person name="Pisabarro A.G."/>
            <person name="Walton J.D."/>
            <person name="Blanchette R.A."/>
            <person name="Henrissat B."/>
            <person name="Martin F."/>
            <person name="Cullen D."/>
            <person name="Hibbett D.S."/>
            <person name="Grigoriev I.V."/>
        </authorList>
    </citation>
    <scope>NUCLEOTIDE SEQUENCE [LARGE SCALE GENOMIC DNA]</scope>
    <source>
        <strain evidence="3">CBS 339.88</strain>
    </source>
</reference>
<dbReference type="AlphaFoldDB" id="A0A067SL35"/>